<name>A0A1X2IL94_9FUNG</name>
<feature type="region of interest" description="Disordered" evidence="1">
    <location>
        <begin position="82"/>
        <end position="102"/>
    </location>
</feature>
<comment type="caution">
    <text evidence="2">The sequence shown here is derived from an EMBL/GenBank/DDBJ whole genome shotgun (WGS) entry which is preliminary data.</text>
</comment>
<reference evidence="2 3" key="1">
    <citation type="submission" date="2016-07" db="EMBL/GenBank/DDBJ databases">
        <title>Pervasive Adenine N6-methylation of Active Genes in Fungi.</title>
        <authorList>
            <consortium name="DOE Joint Genome Institute"/>
            <person name="Mondo S.J."/>
            <person name="Dannebaum R.O."/>
            <person name="Kuo R.C."/>
            <person name="Labutti K."/>
            <person name="Haridas S."/>
            <person name="Kuo A."/>
            <person name="Salamov A."/>
            <person name="Ahrendt S.R."/>
            <person name="Lipzen A."/>
            <person name="Sullivan W."/>
            <person name="Andreopoulos W.B."/>
            <person name="Clum A."/>
            <person name="Lindquist E."/>
            <person name="Daum C."/>
            <person name="Ramamoorthy G.K."/>
            <person name="Gryganskyi A."/>
            <person name="Culley D."/>
            <person name="Magnuson J.K."/>
            <person name="James T.Y."/>
            <person name="O'Malley M.A."/>
            <person name="Stajich J.E."/>
            <person name="Spatafora J.W."/>
            <person name="Visel A."/>
            <person name="Grigoriev I.V."/>
        </authorList>
    </citation>
    <scope>NUCLEOTIDE SEQUENCE [LARGE SCALE GENOMIC DNA]</scope>
    <source>
        <strain evidence="2 3">NRRL 1336</strain>
    </source>
</reference>
<dbReference type="Proteomes" id="UP000193560">
    <property type="component" value="Unassembled WGS sequence"/>
</dbReference>
<dbReference type="AlphaFoldDB" id="A0A1X2IL94"/>
<keyword evidence="3" id="KW-1185">Reference proteome</keyword>
<evidence type="ECO:0000256" key="1">
    <source>
        <dbReference type="SAM" id="MobiDB-lite"/>
    </source>
</evidence>
<organism evidence="2 3">
    <name type="scientific">Absidia repens</name>
    <dbReference type="NCBI Taxonomy" id="90262"/>
    <lineage>
        <taxon>Eukaryota</taxon>
        <taxon>Fungi</taxon>
        <taxon>Fungi incertae sedis</taxon>
        <taxon>Mucoromycota</taxon>
        <taxon>Mucoromycotina</taxon>
        <taxon>Mucoromycetes</taxon>
        <taxon>Mucorales</taxon>
        <taxon>Cunninghamellaceae</taxon>
        <taxon>Absidia</taxon>
    </lineage>
</organism>
<protein>
    <submittedName>
        <fullName evidence="2">Uncharacterized protein</fullName>
    </submittedName>
</protein>
<evidence type="ECO:0000313" key="3">
    <source>
        <dbReference type="Proteomes" id="UP000193560"/>
    </source>
</evidence>
<evidence type="ECO:0000313" key="2">
    <source>
        <dbReference type="EMBL" id="ORZ18531.1"/>
    </source>
</evidence>
<dbReference type="EMBL" id="MCGE01000008">
    <property type="protein sequence ID" value="ORZ18531.1"/>
    <property type="molecule type" value="Genomic_DNA"/>
</dbReference>
<sequence>MVMQKMKPKIWIFFTQYYASFSVSIQALFECTEKDANGDIIDYEENWVTEKVNMQARKSVLCFVKSDLPVVEAKSKNQTLDDRLGASAHGRSGDYVSTLQDS</sequence>
<proteinExistence type="predicted"/>
<accession>A0A1X2IL94</accession>
<gene>
    <name evidence="2" type="ORF">BCR42DRAFT_435879</name>
</gene>